<dbReference type="InterPro" id="IPR029021">
    <property type="entry name" value="Prot-tyrosine_phosphatase-like"/>
</dbReference>
<dbReference type="InterPro" id="IPR057023">
    <property type="entry name" value="PTP-SAK"/>
</dbReference>
<dbReference type="STRING" id="1314781.A0A165EL50"/>
<dbReference type="Pfam" id="PF09414">
    <property type="entry name" value="RNA_ligase"/>
    <property type="match status" value="1"/>
</dbReference>
<dbReference type="Proteomes" id="UP000077266">
    <property type="component" value="Unassembled WGS sequence"/>
</dbReference>
<dbReference type="OrthoDB" id="432447at2759"/>
<dbReference type="InParanoid" id="A0A165EL50"/>
<dbReference type="PROSITE" id="PS50056">
    <property type="entry name" value="TYR_PHOSPHATASE_2"/>
    <property type="match status" value="1"/>
</dbReference>
<protein>
    <recommendedName>
        <fullName evidence="2">Tyrosine specific protein phosphatases domain-containing protein</fullName>
    </recommendedName>
</protein>
<gene>
    <name evidence="3" type="ORF">EXIGLDRAFT_711887</name>
</gene>
<organism evidence="3 4">
    <name type="scientific">Exidia glandulosa HHB12029</name>
    <dbReference type="NCBI Taxonomy" id="1314781"/>
    <lineage>
        <taxon>Eukaryota</taxon>
        <taxon>Fungi</taxon>
        <taxon>Dikarya</taxon>
        <taxon>Basidiomycota</taxon>
        <taxon>Agaricomycotina</taxon>
        <taxon>Agaricomycetes</taxon>
        <taxon>Auriculariales</taxon>
        <taxon>Exidiaceae</taxon>
        <taxon>Exidia</taxon>
    </lineage>
</organism>
<dbReference type="CDD" id="cd14504">
    <property type="entry name" value="DUSP23"/>
    <property type="match status" value="1"/>
</dbReference>
<dbReference type="SUPFAM" id="SSF52799">
    <property type="entry name" value="(Phosphotyrosine protein) phosphatases II"/>
    <property type="match status" value="1"/>
</dbReference>
<keyword evidence="4" id="KW-1185">Reference proteome</keyword>
<dbReference type="AlphaFoldDB" id="A0A165EL50"/>
<accession>A0A165EL50</accession>
<sequence>MAASALASPLLITHDTRTAPFRIELLSRSELLELRRSNTQLPRDVDLRHILPVGIGARNGVFFLVVVWNAGQLARKRIGLSPRQFFIPLSARDDNNWPAEPSLELLDNVTYSLVLEGKTSEARDYARMECLRYPDSEKGFLRLADIALAAESWKLAMLAYGQTLALMSGEGKLAAYCRKKMLVCGRHTEWGAVCLENEIAQVPSDLAPLLFRPWPEHVRDMLSAVYDSEGCDLPSLCLDSTQRPFLPVASPTHSLEQDKFWSRLPRFFRWLIPFHFALMSTPRDADDIALLAHPLVGIKHIITLTEETPLAASWFRGHDIGHTFLPVPNYRPPSIEQMDIVVRLFADERNLPILVHCGGGKGRAGTVAACYLAAFGFAPISSSEQAGRTTPAMESARAIAALRAMRPGSLETTQQEDFVQKWVSTLWKRQTLLPEVVPEPPACPLEIQGEFLVDKVDLLVLVGLPGAGKSWFAQSLTKREPDKWVWLSQDEIRSRGAVEDAVGRSHSKKRLILDRCNTGVKDRRRFLDLAASSSTFPVCVYFDFPAELCTSRAQSRPDHPTLPPGGRVRAAVKQMLEMLETPALQDEKGFRAVLTVRSLAASDDLVRRLAPHGGALLKFPRTPHLINLGAATDDDIVQPLSRTQSQEEVVITEKIDGANMGFSLSSAGSIVVQNRSHYVNPASHEQFRRLGAWVTRYETALLRVLGRDAMYPERYILYGEWLAATHSIPYTALPSLFIAFDLYDRAERSFVSRELLEGLLTGTGIQLTPVVYRGPLPTDDELVRMAGEKSMFYDGQREGVYVKVERAGKVVQRGKVVRKDFIAGNEHWTKGMIRLNGVVESDPMYGA</sequence>
<dbReference type="SUPFAM" id="SSF56091">
    <property type="entry name" value="DNA ligase/mRNA capping enzyme, catalytic domain"/>
    <property type="match status" value="1"/>
</dbReference>
<name>A0A165EL50_EXIGL</name>
<reference evidence="3 4" key="1">
    <citation type="journal article" date="2016" name="Mol. Biol. Evol.">
        <title>Comparative Genomics of Early-Diverging Mushroom-Forming Fungi Provides Insights into the Origins of Lignocellulose Decay Capabilities.</title>
        <authorList>
            <person name="Nagy L.G."/>
            <person name="Riley R."/>
            <person name="Tritt A."/>
            <person name="Adam C."/>
            <person name="Daum C."/>
            <person name="Floudas D."/>
            <person name="Sun H."/>
            <person name="Yadav J.S."/>
            <person name="Pangilinan J."/>
            <person name="Larsson K.H."/>
            <person name="Matsuura K."/>
            <person name="Barry K."/>
            <person name="Labutti K."/>
            <person name="Kuo R."/>
            <person name="Ohm R.A."/>
            <person name="Bhattacharya S.S."/>
            <person name="Shirouzu T."/>
            <person name="Yoshinaga Y."/>
            <person name="Martin F.M."/>
            <person name="Grigoriev I.V."/>
            <person name="Hibbett D.S."/>
        </authorList>
    </citation>
    <scope>NUCLEOTIDE SEQUENCE [LARGE SCALE GENOMIC DNA]</scope>
    <source>
        <strain evidence="3 4">HHB12029</strain>
    </source>
</reference>
<dbReference type="PANTHER" id="PTHR43883:SF1">
    <property type="entry name" value="GLUCONOKINASE"/>
    <property type="match status" value="1"/>
</dbReference>
<dbReference type="GO" id="GO:0016791">
    <property type="term" value="F:phosphatase activity"/>
    <property type="evidence" value="ECO:0007669"/>
    <property type="project" value="UniProtKB-ARBA"/>
</dbReference>
<dbReference type="InterPro" id="IPR027417">
    <property type="entry name" value="P-loop_NTPase"/>
</dbReference>
<evidence type="ECO:0000256" key="1">
    <source>
        <dbReference type="ARBA" id="ARBA00022801"/>
    </source>
</evidence>
<dbReference type="EMBL" id="KV426133">
    <property type="protein sequence ID" value="KZV87192.1"/>
    <property type="molecule type" value="Genomic_DNA"/>
</dbReference>
<dbReference type="Gene3D" id="3.90.190.10">
    <property type="entry name" value="Protein tyrosine phosphatase superfamily"/>
    <property type="match status" value="1"/>
</dbReference>
<proteinExistence type="predicted"/>
<dbReference type="Gene3D" id="3.30.470.30">
    <property type="entry name" value="DNA ligase/mRNA capping enzyme"/>
    <property type="match status" value="1"/>
</dbReference>
<dbReference type="Gene3D" id="3.40.50.300">
    <property type="entry name" value="P-loop containing nucleotide triphosphate hydrolases"/>
    <property type="match status" value="1"/>
</dbReference>
<dbReference type="InterPro" id="IPR021122">
    <property type="entry name" value="RNA_ligase_dom_REL/Rnl2"/>
</dbReference>
<dbReference type="SUPFAM" id="SSF52540">
    <property type="entry name" value="P-loop containing nucleoside triphosphate hydrolases"/>
    <property type="match status" value="1"/>
</dbReference>
<evidence type="ECO:0000259" key="2">
    <source>
        <dbReference type="PROSITE" id="PS50056"/>
    </source>
</evidence>
<feature type="domain" description="Tyrosine specific protein phosphatases" evidence="2">
    <location>
        <begin position="332"/>
        <end position="417"/>
    </location>
</feature>
<evidence type="ECO:0000313" key="3">
    <source>
        <dbReference type="EMBL" id="KZV87192.1"/>
    </source>
</evidence>
<keyword evidence="1" id="KW-0378">Hydrolase</keyword>
<dbReference type="PANTHER" id="PTHR43883">
    <property type="entry name" value="SLR0207 PROTEIN"/>
    <property type="match status" value="1"/>
</dbReference>
<dbReference type="Pfam" id="PF13671">
    <property type="entry name" value="AAA_33"/>
    <property type="match status" value="1"/>
</dbReference>
<dbReference type="InterPro" id="IPR000387">
    <property type="entry name" value="Tyr_Pase_dom"/>
</dbReference>
<dbReference type="InterPro" id="IPR052732">
    <property type="entry name" value="Cell-binding_unc_protein"/>
</dbReference>
<dbReference type="Pfam" id="PF22784">
    <property type="entry name" value="PTP-SAK"/>
    <property type="match status" value="1"/>
</dbReference>
<evidence type="ECO:0000313" key="4">
    <source>
        <dbReference type="Proteomes" id="UP000077266"/>
    </source>
</evidence>